<reference evidence="1" key="1">
    <citation type="journal article" date="2023" name="Science">
        <title>Genome structures resolve the early diversification of teleost fishes.</title>
        <authorList>
            <person name="Parey E."/>
            <person name="Louis A."/>
            <person name="Montfort J."/>
            <person name="Bouchez O."/>
            <person name="Roques C."/>
            <person name="Iampietro C."/>
            <person name="Lluch J."/>
            <person name="Castinel A."/>
            <person name="Donnadieu C."/>
            <person name="Desvignes T."/>
            <person name="Floi Bucao C."/>
            <person name="Jouanno E."/>
            <person name="Wen M."/>
            <person name="Mejri S."/>
            <person name="Dirks R."/>
            <person name="Jansen H."/>
            <person name="Henkel C."/>
            <person name="Chen W.J."/>
            <person name="Zahm M."/>
            <person name="Cabau C."/>
            <person name="Klopp C."/>
            <person name="Thompson A.W."/>
            <person name="Robinson-Rechavi M."/>
            <person name="Braasch I."/>
            <person name="Lecointre G."/>
            <person name="Bobe J."/>
            <person name="Postlethwait J.H."/>
            <person name="Berthelot C."/>
            <person name="Roest Crollius H."/>
            <person name="Guiguen Y."/>
        </authorList>
    </citation>
    <scope>NUCLEOTIDE SEQUENCE</scope>
    <source>
        <strain evidence="1">WJC10195</strain>
    </source>
</reference>
<proteinExistence type="predicted"/>
<dbReference type="Proteomes" id="UP001152622">
    <property type="component" value="Chromosome 1"/>
</dbReference>
<dbReference type="AlphaFoldDB" id="A0A9Q1JBZ5"/>
<dbReference type="EMBL" id="JAINUF010000001">
    <property type="protein sequence ID" value="KAJ8381086.1"/>
    <property type="molecule type" value="Genomic_DNA"/>
</dbReference>
<comment type="caution">
    <text evidence="1">The sequence shown here is derived from an EMBL/GenBank/DDBJ whole genome shotgun (WGS) entry which is preliminary data.</text>
</comment>
<accession>A0A9Q1JBZ5</accession>
<keyword evidence="2" id="KW-1185">Reference proteome</keyword>
<protein>
    <submittedName>
        <fullName evidence="1">Uncharacterized protein</fullName>
    </submittedName>
</protein>
<sequence>MRLKGTLVITRASKGVWRGMLGRCNWESRSMSIKFPSAPESTGTETTWIRPSIRREADSKEWLGDFCKGVTLTSNPLATGGQMSVDPDRHLYQSIKAKAIDFRTLATTSGWNQEAQYDAFLHGLNDDKASYWAS</sequence>
<gene>
    <name evidence="1" type="ORF">SKAU_G00018640</name>
</gene>
<organism evidence="1 2">
    <name type="scientific">Synaphobranchus kaupii</name>
    <name type="common">Kaup's arrowtooth eel</name>
    <dbReference type="NCBI Taxonomy" id="118154"/>
    <lineage>
        <taxon>Eukaryota</taxon>
        <taxon>Metazoa</taxon>
        <taxon>Chordata</taxon>
        <taxon>Craniata</taxon>
        <taxon>Vertebrata</taxon>
        <taxon>Euteleostomi</taxon>
        <taxon>Actinopterygii</taxon>
        <taxon>Neopterygii</taxon>
        <taxon>Teleostei</taxon>
        <taxon>Anguilliformes</taxon>
        <taxon>Synaphobranchidae</taxon>
        <taxon>Synaphobranchus</taxon>
    </lineage>
</organism>
<name>A0A9Q1JBZ5_SYNKA</name>
<dbReference type="OrthoDB" id="8951048at2759"/>
<evidence type="ECO:0000313" key="1">
    <source>
        <dbReference type="EMBL" id="KAJ8381086.1"/>
    </source>
</evidence>
<evidence type="ECO:0000313" key="2">
    <source>
        <dbReference type="Proteomes" id="UP001152622"/>
    </source>
</evidence>